<accession>A0ABC8TV41</accession>
<evidence type="ECO:0000313" key="2">
    <source>
        <dbReference type="Proteomes" id="UP001642360"/>
    </source>
</evidence>
<evidence type="ECO:0000313" key="1">
    <source>
        <dbReference type="EMBL" id="CAK9171430.1"/>
    </source>
</evidence>
<comment type="caution">
    <text evidence="1">The sequence shown here is derived from an EMBL/GenBank/DDBJ whole genome shotgun (WGS) entry which is preliminary data.</text>
</comment>
<keyword evidence="2" id="KW-1185">Reference proteome</keyword>
<gene>
    <name evidence="1" type="ORF">ILEXP_LOCUS40988</name>
</gene>
<sequence length="154" mass="17773">MRNLRLKVICTKSRYAISTEEILQSKPAYFKGTAFASRVHVFFWCGDRERLQGEERKSIIVPDYHYCQRRLWADTTIDLMSFVYSHRSQPPLQLCLHIFNISPLHCCCIHGPYYTSILTSPLLMPITPATATRTRLVTPTFRDTISAMAITTLN</sequence>
<name>A0ABC8TV41_9AQUA</name>
<reference evidence="1 2" key="1">
    <citation type="submission" date="2024-02" db="EMBL/GenBank/DDBJ databases">
        <authorList>
            <person name="Vignale AGUSTIN F."/>
            <person name="Sosa J E."/>
            <person name="Modenutti C."/>
        </authorList>
    </citation>
    <scope>NUCLEOTIDE SEQUENCE [LARGE SCALE GENOMIC DNA]</scope>
</reference>
<proteinExistence type="predicted"/>
<organism evidence="1 2">
    <name type="scientific">Ilex paraguariensis</name>
    <name type="common">yerba mate</name>
    <dbReference type="NCBI Taxonomy" id="185542"/>
    <lineage>
        <taxon>Eukaryota</taxon>
        <taxon>Viridiplantae</taxon>
        <taxon>Streptophyta</taxon>
        <taxon>Embryophyta</taxon>
        <taxon>Tracheophyta</taxon>
        <taxon>Spermatophyta</taxon>
        <taxon>Magnoliopsida</taxon>
        <taxon>eudicotyledons</taxon>
        <taxon>Gunneridae</taxon>
        <taxon>Pentapetalae</taxon>
        <taxon>asterids</taxon>
        <taxon>campanulids</taxon>
        <taxon>Aquifoliales</taxon>
        <taxon>Aquifoliaceae</taxon>
        <taxon>Ilex</taxon>
    </lineage>
</organism>
<dbReference type="Proteomes" id="UP001642360">
    <property type="component" value="Unassembled WGS sequence"/>
</dbReference>
<dbReference type="AlphaFoldDB" id="A0ABC8TV41"/>
<protein>
    <submittedName>
        <fullName evidence="1">Uncharacterized protein</fullName>
    </submittedName>
</protein>
<dbReference type="EMBL" id="CAUOFW020005725">
    <property type="protein sequence ID" value="CAK9171430.1"/>
    <property type="molecule type" value="Genomic_DNA"/>
</dbReference>